<name>A0ABS9EK60_9BACT</name>
<dbReference type="EMBL" id="JAKGUD010000002">
    <property type="protein sequence ID" value="MCF4141595.1"/>
    <property type="molecule type" value="Genomic_DNA"/>
</dbReference>
<evidence type="ECO:0000259" key="2">
    <source>
        <dbReference type="Pfam" id="PF01464"/>
    </source>
</evidence>
<dbReference type="InterPro" id="IPR008258">
    <property type="entry name" value="Transglycosylase_SLT_dom_1"/>
</dbReference>
<keyword evidence="4" id="KW-1185">Reference proteome</keyword>
<reference evidence="3 4" key="1">
    <citation type="submission" date="2022-01" db="EMBL/GenBank/DDBJ databases">
        <title>Dethiosulfovibrio faecalis sp. nov., a novel proteolytic, non-sulfur-reducing bacterium isolated from a marine aquaculture solid waste bioreactor.</title>
        <authorList>
            <person name="Grabowski S."/>
            <person name="Apolinario E."/>
            <person name="Schneider N."/>
            <person name="Marshall C.W."/>
            <person name="Sowers K.R."/>
        </authorList>
    </citation>
    <scope>NUCLEOTIDE SEQUENCE [LARGE SCALE GENOMIC DNA]</scope>
    <source>
        <strain evidence="3 4">DSM 12537</strain>
    </source>
</reference>
<dbReference type="InterPro" id="IPR000189">
    <property type="entry name" value="Transglyc_AS"/>
</dbReference>
<dbReference type="PROSITE" id="PS00922">
    <property type="entry name" value="TRANSGLYCOSYLASE"/>
    <property type="match status" value="1"/>
</dbReference>
<dbReference type="Pfam" id="PF01464">
    <property type="entry name" value="SLT"/>
    <property type="match status" value="1"/>
</dbReference>
<protein>
    <submittedName>
        <fullName evidence="3">Lytic transglycosylase domain-containing protein</fullName>
    </submittedName>
</protein>
<dbReference type="PANTHER" id="PTHR37423">
    <property type="entry name" value="SOLUBLE LYTIC MUREIN TRANSGLYCOSYLASE-RELATED"/>
    <property type="match status" value="1"/>
</dbReference>
<proteinExistence type="inferred from homology"/>
<dbReference type="Proteomes" id="UP001200430">
    <property type="component" value="Unassembled WGS sequence"/>
</dbReference>
<organism evidence="3 4">
    <name type="scientific">Dethiosulfovibrio marinus</name>
    <dbReference type="NCBI Taxonomy" id="133532"/>
    <lineage>
        <taxon>Bacteria</taxon>
        <taxon>Thermotogati</taxon>
        <taxon>Synergistota</taxon>
        <taxon>Synergistia</taxon>
        <taxon>Synergistales</taxon>
        <taxon>Dethiosulfovibrionaceae</taxon>
        <taxon>Dethiosulfovibrio</taxon>
    </lineage>
</organism>
<feature type="domain" description="Transglycosylase SLT" evidence="2">
    <location>
        <begin position="88"/>
        <end position="192"/>
    </location>
</feature>
<evidence type="ECO:0000313" key="3">
    <source>
        <dbReference type="EMBL" id="MCF4141595.1"/>
    </source>
</evidence>
<gene>
    <name evidence="3" type="ORF">L2W38_02020</name>
</gene>
<dbReference type="RefSeq" id="WP_005658974.1">
    <property type="nucleotide sequence ID" value="NZ_JAKGUD010000002.1"/>
</dbReference>
<accession>A0ABS9EK60</accession>
<comment type="similarity">
    <text evidence="1">Belongs to the transglycosylase Slt family.</text>
</comment>
<comment type="caution">
    <text evidence="3">The sequence shown here is derived from an EMBL/GenBank/DDBJ whole genome shotgun (WGS) entry which is preliminary data.</text>
</comment>
<dbReference type="SUPFAM" id="SSF53955">
    <property type="entry name" value="Lysozyme-like"/>
    <property type="match status" value="1"/>
</dbReference>
<dbReference type="CDD" id="cd00254">
    <property type="entry name" value="LT-like"/>
    <property type="match status" value="1"/>
</dbReference>
<dbReference type="PANTHER" id="PTHR37423:SF2">
    <property type="entry name" value="MEMBRANE-BOUND LYTIC MUREIN TRANSGLYCOSYLASE C"/>
    <property type="match status" value="1"/>
</dbReference>
<dbReference type="InterPro" id="IPR023346">
    <property type="entry name" value="Lysozyme-like_dom_sf"/>
</dbReference>
<evidence type="ECO:0000256" key="1">
    <source>
        <dbReference type="ARBA" id="ARBA00007734"/>
    </source>
</evidence>
<dbReference type="Gene3D" id="1.10.530.10">
    <property type="match status" value="1"/>
</dbReference>
<sequence length="203" mass="21988">MRHISGPDFQGIREVMERIGHLRRKMGIETPPSSVDFDSALKEAEGNKAVESKDKESSNLRDDGLSGAGSIVRSMVASSGDSFKDTASAIARRYGVDERLVHSVISVESAWRPDAISPKGAVGLMQLMPGTAKMLGVDPDDPVQNIEGGVKYLSRLSEKYNGDLEKTLAAYNAGPGRVDSYGGIPPFRETENYVRKVLGLYRG</sequence>
<evidence type="ECO:0000313" key="4">
    <source>
        <dbReference type="Proteomes" id="UP001200430"/>
    </source>
</evidence>